<dbReference type="SUPFAM" id="SSF55073">
    <property type="entry name" value="Nucleotide cyclase"/>
    <property type="match status" value="1"/>
</dbReference>
<dbReference type="PANTHER" id="PTHR45138">
    <property type="entry name" value="REGULATORY COMPONENTS OF SENSORY TRANSDUCTION SYSTEM"/>
    <property type="match status" value="1"/>
</dbReference>
<evidence type="ECO:0000256" key="2">
    <source>
        <dbReference type="ARBA" id="ARBA00034247"/>
    </source>
</evidence>
<protein>
    <recommendedName>
        <fullName evidence="1">diguanylate cyclase</fullName>
        <ecNumber evidence="1">2.7.7.65</ecNumber>
    </recommendedName>
</protein>
<keyword evidence="6" id="KW-0808">Transferase</keyword>
<dbReference type="EC" id="2.7.7.65" evidence="1"/>
<dbReference type="SUPFAM" id="SSF52172">
    <property type="entry name" value="CheY-like"/>
    <property type="match status" value="1"/>
</dbReference>
<evidence type="ECO:0000313" key="6">
    <source>
        <dbReference type="EMBL" id="WGV17859.1"/>
    </source>
</evidence>
<dbReference type="GO" id="GO:0052621">
    <property type="term" value="F:diguanylate cyclase activity"/>
    <property type="evidence" value="ECO:0007669"/>
    <property type="project" value="UniProtKB-EC"/>
</dbReference>
<proteinExistence type="predicted"/>
<gene>
    <name evidence="6" type="ORF">QF092_08805</name>
</gene>
<dbReference type="SMART" id="SM00448">
    <property type="entry name" value="REC"/>
    <property type="match status" value="1"/>
</dbReference>
<dbReference type="PROSITE" id="PS50887">
    <property type="entry name" value="GGDEF"/>
    <property type="match status" value="1"/>
</dbReference>
<dbReference type="CDD" id="cd01949">
    <property type="entry name" value="GGDEF"/>
    <property type="match status" value="1"/>
</dbReference>
<evidence type="ECO:0000313" key="7">
    <source>
        <dbReference type="Proteomes" id="UP001230978"/>
    </source>
</evidence>
<dbReference type="Gene3D" id="3.40.50.2300">
    <property type="match status" value="1"/>
</dbReference>
<reference evidence="6 7" key="1">
    <citation type="submission" date="2023-04" db="EMBL/GenBank/DDBJ databases">
        <title>YMD61, complete Genome.</title>
        <authorList>
            <person name="Zhang J."/>
        </authorList>
    </citation>
    <scope>NUCLEOTIDE SEQUENCE [LARGE SCALE GENOMIC DNA]</scope>
    <source>
        <strain evidence="6 7">YMD61</strain>
    </source>
</reference>
<evidence type="ECO:0000256" key="3">
    <source>
        <dbReference type="PROSITE-ProRule" id="PRU00169"/>
    </source>
</evidence>
<dbReference type="InterPro" id="IPR001789">
    <property type="entry name" value="Sig_transdc_resp-reg_receiver"/>
</dbReference>
<organism evidence="6 7">
    <name type="scientific">Fuscovulum ytuae</name>
    <dbReference type="NCBI Taxonomy" id="3042299"/>
    <lineage>
        <taxon>Bacteria</taxon>
        <taxon>Pseudomonadati</taxon>
        <taxon>Pseudomonadota</taxon>
        <taxon>Alphaproteobacteria</taxon>
        <taxon>Rhodobacterales</taxon>
        <taxon>Paracoccaceae</taxon>
        <taxon>Fuscovulum</taxon>
    </lineage>
</organism>
<dbReference type="PANTHER" id="PTHR45138:SF9">
    <property type="entry name" value="DIGUANYLATE CYCLASE DGCM-RELATED"/>
    <property type="match status" value="1"/>
</dbReference>
<dbReference type="InterPro" id="IPR000160">
    <property type="entry name" value="GGDEF_dom"/>
</dbReference>
<dbReference type="InterPro" id="IPR011006">
    <property type="entry name" value="CheY-like_superfamily"/>
</dbReference>
<evidence type="ECO:0000259" key="4">
    <source>
        <dbReference type="PROSITE" id="PS50110"/>
    </source>
</evidence>
<feature type="domain" description="Response regulatory" evidence="4">
    <location>
        <begin position="4"/>
        <end position="120"/>
    </location>
</feature>
<dbReference type="Pfam" id="PF00990">
    <property type="entry name" value="GGDEF"/>
    <property type="match status" value="1"/>
</dbReference>
<dbReference type="PROSITE" id="PS50110">
    <property type="entry name" value="RESPONSE_REGULATORY"/>
    <property type="match status" value="1"/>
</dbReference>
<dbReference type="EMBL" id="CP124535">
    <property type="protein sequence ID" value="WGV17859.1"/>
    <property type="molecule type" value="Genomic_DNA"/>
</dbReference>
<keyword evidence="7" id="KW-1185">Reference proteome</keyword>
<dbReference type="Gene3D" id="3.30.70.270">
    <property type="match status" value="1"/>
</dbReference>
<keyword evidence="3" id="KW-0597">Phosphoprotein</keyword>
<dbReference type="InterPro" id="IPR043128">
    <property type="entry name" value="Rev_trsase/Diguanyl_cyclase"/>
</dbReference>
<evidence type="ECO:0000259" key="5">
    <source>
        <dbReference type="PROSITE" id="PS50887"/>
    </source>
</evidence>
<feature type="modified residue" description="4-aspartylphosphate" evidence="3">
    <location>
        <position position="53"/>
    </location>
</feature>
<name>A0ABY8QAL0_9RHOB</name>
<dbReference type="InterPro" id="IPR050469">
    <property type="entry name" value="Diguanylate_Cyclase"/>
</dbReference>
<dbReference type="NCBIfam" id="TIGR00254">
    <property type="entry name" value="GGDEF"/>
    <property type="match status" value="1"/>
</dbReference>
<accession>A0ABY8QAL0</accession>
<dbReference type="Pfam" id="PF00072">
    <property type="entry name" value="Response_reg"/>
    <property type="match status" value="1"/>
</dbReference>
<keyword evidence="6" id="KW-0548">Nucleotidyltransferase</keyword>
<feature type="domain" description="GGDEF" evidence="5">
    <location>
        <begin position="321"/>
        <end position="455"/>
    </location>
</feature>
<dbReference type="RefSeq" id="WP_281469500.1">
    <property type="nucleotide sequence ID" value="NZ_CP124535.1"/>
</dbReference>
<dbReference type="Proteomes" id="UP001230978">
    <property type="component" value="Chromosome"/>
</dbReference>
<comment type="catalytic activity">
    <reaction evidence="2">
        <text>2 GTP = 3',3'-c-di-GMP + 2 diphosphate</text>
        <dbReference type="Rhea" id="RHEA:24898"/>
        <dbReference type="ChEBI" id="CHEBI:33019"/>
        <dbReference type="ChEBI" id="CHEBI:37565"/>
        <dbReference type="ChEBI" id="CHEBI:58805"/>
        <dbReference type="EC" id="2.7.7.65"/>
    </reaction>
</comment>
<sequence length="457" mass="48420">MAARILIVDDVATNRIVLKVRLASVCHDTVLAGDGRSALRLMRDSAPDLVLLDLNLPDMDGCDVLRSLRADPATRDLPVIVHTATTSAAARFAAFEAGADDVLTKPVDDHLLLARIRSLLRRREPTDTTTPPEFTLQEASTPFDWPGLIALTDFSKTAGPTLRTDLAALLPHQIALWDREMALAADLPDASAQPDAFLIDATGGNGSADHTASALRLLSELRAAPAHRHAGLALLAATPDAAAMAYDLGVDEAIVQGSTPAEIAHRLHGLIARGRAAASRRSALRDNIRLALTDPLTGLFNRRYALRRMGEMAVDSALRAASLAVMIVDIDRFKTVNDRHGHATGDAVLVEVSSRLRLQLGDADLLARIGGEEFLIALSRRTPAEAQALAQRLCAAISDRPVTVAGAGASVPVSISIGLAMARPGTLPDEAMESADRALRAAKTQGRNRVIMGSSAA</sequence>
<evidence type="ECO:0000256" key="1">
    <source>
        <dbReference type="ARBA" id="ARBA00012528"/>
    </source>
</evidence>
<dbReference type="SMART" id="SM00267">
    <property type="entry name" value="GGDEF"/>
    <property type="match status" value="1"/>
</dbReference>
<dbReference type="InterPro" id="IPR029787">
    <property type="entry name" value="Nucleotide_cyclase"/>
</dbReference>